<dbReference type="EMBL" id="CYGY02000020">
    <property type="protein sequence ID" value="SIT38938.1"/>
    <property type="molecule type" value="Genomic_DNA"/>
</dbReference>
<evidence type="ECO:0000313" key="1">
    <source>
        <dbReference type="EMBL" id="SIT38938.1"/>
    </source>
</evidence>
<keyword evidence="2" id="KW-1185">Reference proteome</keyword>
<accession>A0A1N7RUZ7</accession>
<sequence length="77" mass="8299">MLHDPSGVSSCVGGSGCFGTYSHPTLNAAVPHAKRFAMHTERQRMTPCYEAIAGNSIASIKVNDRIQFQDARCVSSE</sequence>
<reference evidence="1" key="1">
    <citation type="submission" date="2016-12" db="EMBL/GenBank/DDBJ databases">
        <authorList>
            <person name="Moulin L."/>
        </authorList>
    </citation>
    <scope>NUCLEOTIDE SEQUENCE [LARGE SCALE GENOMIC DNA]</scope>
    <source>
        <strain evidence="1">STM 7183</strain>
    </source>
</reference>
<name>A0A1N7RUZ7_9BURK</name>
<proteinExistence type="predicted"/>
<comment type="caution">
    <text evidence="1">The sequence shown here is derived from an EMBL/GenBank/DDBJ whole genome shotgun (WGS) entry which is preliminary data.</text>
</comment>
<protein>
    <submittedName>
        <fullName evidence="1">Uncharacterized protein</fullName>
    </submittedName>
</protein>
<dbReference type="AlphaFoldDB" id="A0A1N7RUZ7"/>
<evidence type="ECO:0000313" key="2">
    <source>
        <dbReference type="Proteomes" id="UP000195569"/>
    </source>
</evidence>
<gene>
    <name evidence="1" type="ORF">BN2476_200053</name>
</gene>
<organism evidence="1 2">
    <name type="scientific">Paraburkholderia piptadeniae</name>
    <dbReference type="NCBI Taxonomy" id="1701573"/>
    <lineage>
        <taxon>Bacteria</taxon>
        <taxon>Pseudomonadati</taxon>
        <taxon>Pseudomonadota</taxon>
        <taxon>Betaproteobacteria</taxon>
        <taxon>Burkholderiales</taxon>
        <taxon>Burkholderiaceae</taxon>
        <taxon>Paraburkholderia</taxon>
    </lineage>
</organism>
<dbReference type="Proteomes" id="UP000195569">
    <property type="component" value="Unassembled WGS sequence"/>
</dbReference>